<dbReference type="InterPro" id="IPR007314">
    <property type="entry name" value="Cofac_haem-bd_dom"/>
</dbReference>
<evidence type="ECO:0000313" key="3">
    <source>
        <dbReference type="Proteomes" id="UP000183982"/>
    </source>
</evidence>
<dbReference type="Proteomes" id="UP000183982">
    <property type="component" value="Unassembled WGS sequence"/>
</dbReference>
<dbReference type="SUPFAM" id="SSF159501">
    <property type="entry name" value="EreA/ChaN-like"/>
    <property type="match status" value="1"/>
</dbReference>
<dbReference type="RefSeq" id="WP_073250232.1">
    <property type="nucleotide sequence ID" value="NZ_FQZQ01000004.1"/>
</dbReference>
<dbReference type="CDD" id="cd14727">
    <property type="entry name" value="ChanN-like"/>
    <property type="match status" value="1"/>
</dbReference>
<keyword evidence="3" id="KW-1185">Reference proteome</keyword>
<organism evidence="2 3">
    <name type="scientific">Shimia gijangensis</name>
    <dbReference type="NCBI Taxonomy" id="1470563"/>
    <lineage>
        <taxon>Bacteria</taxon>
        <taxon>Pseudomonadati</taxon>
        <taxon>Pseudomonadota</taxon>
        <taxon>Alphaproteobacteria</taxon>
        <taxon>Rhodobacterales</taxon>
        <taxon>Roseobacteraceae</taxon>
    </lineage>
</organism>
<dbReference type="Pfam" id="PF04187">
    <property type="entry name" value="Cofac_haem_bdg"/>
    <property type="match status" value="1"/>
</dbReference>
<protein>
    <submittedName>
        <fullName evidence="2">Uncharacterized iron-regulated protein</fullName>
    </submittedName>
</protein>
<proteinExistence type="predicted"/>
<dbReference type="OrthoDB" id="9795827at2"/>
<accession>A0A1M6FS79</accession>
<dbReference type="Gene3D" id="3.40.50.11550">
    <property type="match status" value="1"/>
</dbReference>
<evidence type="ECO:0000259" key="1">
    <source>
        <dbReference type="Pfam" id="PF04187"/>
    </source>
</evidence>
<name>A0A1M6FS79_9RHOB</name>
<dbReference type="AlphaFoldDB" id="A0A1M6FS79"/>
<sequence length="266" mass="29201">MRHLIPVLALVASPLFADQIDPSDVSALPSVDVLFLGELHDNPWHHENQTKIVAAVSPKAVVYEMLTPEQADRVSPDLVQDQERLQDVLAWNASGWPNFSLYYPIFRAAPLVSVYGAQVPRADVRDAIMGQDLAIGFGPNAAQYGLTTPLSEQEQAQREAKQFEAHCNALPEEMLPGMVLGQRLRDATLAREIERALAETGGPVVVITGNGHARKDWGAPALLTSDISQRSVAQFELAPKGDQPFDYWVITAEAAREDPCLAFRKD</sequence>
<reference evidence="3" key="1">
    <citation type="submission" date="2016-11" db="EMBL/GenBank/DDBJ databases">
        <authorList>
            <person name="Varghese N."/>
            <person name="Submissions S."/>
        </authorList>
    </citation>
    <scope>NUCLEOTIDE SEQUENCE [LARGE SCALE GENOMIC DNA]</scope>
    <source>
        <strain evidence="3">DSM 100564</strain>
    </source>
</reference>
<feature type="domain" description="Haem-binding uptake Tiki superfamily ChaN" evidence="1">
    <location>
        <begin position="27"/>
        <end position="222"/>
    </location>
</feature>
<dbReference type="EMBL" id="FQZQ01000004">
    <property type="protein sequence ID" value="SHJ00555.1"/>
    <property type="molecule type" value="Genomic_DNA"/>
</dbReference>
<dbReference type="STRING" id="1470563.SAMN05444000_104150"/>
<gene>
    <name evidence="2" type="ORF">SAMN05444000_104150</name>
</gene>
<evidence type="ECO:0000313" key="2">
    <source>
        <dbReference type="EMBL" id="SHJ00555.1"/>
    </source>
</evidence>